<dbReference type="AlphaFoldDB" id="A0A9E7JTI3"/>
<evidence type="ECO:0000256" key="1">
    <source>
        <dbReference type="SAM" id="MobiDB-lite"/>
    </source>
</evidence>
<name>A0A9E7JTI3_9LILI</name>
<feature type="signal peptide" evidence="2">
    <location>
        <begin position="1"/>
        <end position="15"/>
    </location>
</feature>
<feature type="region of interest" description="Disordered" evidence="1">
    <location>
        <begin position="9"/>
        <end position="46"/>
    </location>
</feature>
<feature type="compositionally biased region" description="Basic and acidic residues" evidence="1">
    <location>
        <begin position="20"/>
        <end position="32"/>
    </location>
</feature>
<proteinExistence type="predicted"/>
<sequence>MAVCFLFAASLPSAAQPRTGGEESGKKQRDGDGDGEGAGGWERHIGLTWRGEQPAACERMAVEAAGEDDRSGRMIEDEKEPLDPPRPEE</sequence>
<organism evidence="3 4">
    <name type="scientific">Musa troglodytarum</name>
    <name type="common">fe'i banana</name>
    <dbReference type="NCBI Taxonomy" id="320322"/>
    <lineage>
        <taxon>Eukaryota</taxon>
        <taxon>Viridiplantae</taxon>
        <taxon>Streptophyta</taxon>
        <taxon>Embryophyta</taxon>
        <taxon>Tracheophyta</taxon>
        <taxon>Spermatophyta</taxon>
        <taxon>Magnoliopsida</taxon>
        <taxon>Liliopsida</taxon>
        <taxon>Zingiberales</taxon>
        <taxon>Musaceae</taxon>
        <taxon>Musa</taxon>
    </lineage>
</organism>
<evidence type="ECO:0000256" key="2">
    <source>
        <dbReference type="SAM" id="SignalP"/>
    </source>
</evidence>
<evidence type="ECO:0008006" key="5">
    <source>
        <dbReference type="Google" id="ProtNLM"/>
    </source>
</evidence>
<feature type="chain" id="PRO_5038395518" description="Secreted protein" evidence="2">
    <location>
        <begin position="16"/>
        <end position="89"/>
    </location>
</feature>
<reference evidence="3" key="1">
    <citation type="submission" date="2022-05" db="EMBL/GenBank/DDBJ databases">
        <title>The Musa troglodytarum L. genome provides insights into the mechanism of non-climacteric behaviour and enrichment of carotenoids.</title>
        <authorList>
            <person name="Wang J."/>
        </authorList>
    </citation>
    <scope>NUCLEOTIDE SEQUENCE</scope>
    <source>
        <tissue evidence="3">Leaf</tissue>
    </source>
</reference>
<evidence type="ECO:0000313" key="3">
    <source>
        <dbReference type="EMBL" id="URD92039.1"/>
    </source>
</evidence>
<feature type="compositionally biased region" description="Basic and acidic residues" evidence="1">
    <location>
        <begin position="67"/>
        <end position="89"/>
    </location>
</feature>
<accession>A0A9E7JTI3</accession>
<keyword evidence="4" id="KW-1185">Reference proteome</keyword>
<feature type="region of interest" description="Disordered" evidence="1">
    <location>
        <begin position="61"/>
        <end position="89"/>
    </location>
</feature>
<evidence type="ECO:0000313" key="4">
    <source>
        <dbReference type="Proteomes" id="UP001055439"/>
    </source>
</evidence>
<keyword evidence="2" id="KW-0732">Signal</keyword>
<dbReference type="Proteomes" id="UP001055439">
    <property type="component" value="Chromosome 3"/>
</dbReference>
<protein>
    <recommendedName>
        <fullName evidence="5">Secreted protein</fullName>
    </recommendedName>
</protein>
<dbReference type="EMBL" id="CP097505">
    <property type="protein sequence ID" value="URD92039.1"/>
    <property type="molecule type" value="Genomic_DNA"/>
</dbReference>
<gene>
    <name evidence="3" type="ORF">MUK42_00346</name>
</gene>